<gene>
    <name evidence="2" type="ORF">UFOVP75_166</name>
</gene>
<organism evidence="2">
    <name type="scientific">uncultured Caudovirales phage</name>
    <dbReference type="NCBI Taxonomy" id="2100421"/>
    <lineage>
        <taxon>Viruses</taxon>
        <taxon>Duplodnaviria</taxon>
        <taxon>Heunggongvirae</taxon>
        <taxon>Uroviricota</taxon>
        <taxon>Caudoviricetes</taxon>
        <taxon>Peduoviridae</taxon>
        <taxon>Maltschvirus</taxon>
        <taxon>Maltschvirus maltsch</taxon>
    </lineage>
</organism>
<dbReference type="EMBL" id="LR796209">
    <property type="protein sequence ID" value="CAB4127377.1"/>
    <property type="molecule type" value="Genomic_DNA"/>
</dbReference>
<reference evidence="2" key="1">
    <citation type="submission" date="2020-04" db="EMBL/GenBank/DDBJ databases">
        <authorList>
            <person name="Chiriac C."/>
            <person name="Salcher M."/>
            <person name="Ghai R."/>
            <person name="Kavagutti S V."/>
        </authorList>
    </citation>
    <scope>NUCLEOTIDE SEQUENCE</scope>
</reference>
<name>A0A6J5L2D2_9CAUD</name>
<protein>
    <submittedName>
        <fullName evidence="2">Uncharacterized protein</fullName>
    </submittedName>
</protein>
<evidence type="ECO:0000313" key="2">
    <source>
        <dbReference type="EMBL" id="CAB4127377.1"/>
    </source>
</evidence>
<sequence length="154" mass="17583">MRSLFEMAFGPSLSALEIQLEKDRQKAMARLKETLDDKNKIIQNLLHTLENVTKRVKDLEANSVSKAKYDALNQTLLEVLKENERLVVETKECAAQFKQCWAALDQDPRRYSLATEIESQQAYLNDVAKAVSSIVSDKRFVPKWIADTLNRVIG</sequence>
<evidence type="ECO:0000256" key="1">
    <source>
        <dbReference type="SAM" id="Coils"/>
    </source>
</evidence>
<accession>A0A6J5L2D2</accession>
<proteinExistence type="predicted"/>
<keyword evidence="1" id="KW-0175">Coiled coil</keyword>
<feature type="coiled-coil region" evidence="1">
    <location>
        <begin position="28"/>
        <end position="62"/>
    </location>
</feature>